<dbReference type="Proteomes" id="UP000662814">
    <property type="component" value="Chromosome"/>
</dbReference>
<sequence>MTEPSDYFTDETGVNWRWDGHKWIEHSGEVPLTNLEPTGEWREHGADLWRWWSGKGWSDLYVAKDGRIDLGRKIGQDIIAVYALGGVDDNAISLLRQKLSTYPPVRIVTMTPYTSSVAPGTNLVAVVEWDGPVTAGATE</sequence>
<organism evidence="1 2">
    <name type="scientific">Paramicrobacterium chengjingii</name>
    <dbReference type="NCBI Taxonomy" id="2769067"/>
    <lineage>
        <taxon>Bacteria</taxon>
        <taxon>Bacillati</taxon>
        <taxon>Actinomycetota</taxon>
        <taxon>Actinomycetes</taxon>
        <taxon>Micrococcales</taxon>
        <taxon>Microbacteriaceae</taxon>
        <taxon>Paramicrobacterium</taxon>
    </lineage>
</organism>
<evidence type="ECO:0000313" key="2">
    <source>
        <dbReference type="Proteomes" id="UP000662814"/>
    </source>
</evidence>
<name>A0ABX6YLZ0_9MICO</name>
<evidence type="ECO:0008006" key="3">
    <source>
        <dbReference type="Google" id="ProtNLM"/>
    </source>
</evidence>
<protein>
    <recommendedName>
        <fullName evidence="3">DUF2510 domain-containing protein</fullName>
    </recommendedName>
</protein>
<accession>A0ABX6YLZ0</accession>
<gene>
    <name evidence="1" type="ORF">HCR76_06470</name>
</gene>
<dbReference type="RefSeq" id="WP_166989291.1">
    <property type="nucleotide sequence ID" value="NZ_CP061169.1"/>
</dbReference>
<reference evidence="1 2" key="1">
    <citation type="submission" date="2020-12" db="EMBL/GenBank/DDBJ databases">
        <title>Microbacterium sp. HY060.</title>
        <authorList>
            <person name="Zhou J."/>
        </authorList>
    </citation>
    <scope>NUCLEOTIDE SEQUENCE [LARGE SCALE GENOMIC DNA]</scope>
    <source>
        <strain evidence="1 2">HY60</strain>
    </source>
</reference>
<keyword evidence="2" id="KW-1185">Reference proteome</keyword>
<dbReference type="EMBL" id="CP061169">
    <property type="protein sequence ID" value="QPZ39685.1"/>
    <property type="molecule type" value="Genomic_DNA"/>
</dbReference>
<proteinExistence type="predicted"/>
<evidence type="ECO:0000313" key="1">
    <source>
        <dbReference type="EMBL" id="QPZ39685.1"/>
    </source>
</evidence>